<keyword evidence="3" id="KW-1185">Reference proteome</keyword>
<sequence length="55" mass="6653">MGDNLVKKIVFNIVFNKFKFLVILFSLYNILYISYFIVVYLNNILIFFKNINKHC</sequence>
<dbReference type="RefSeq" id="XP_022577999.1">
    <property type="nucleotide sequence ID" value="XM_022729953.1"/>
</dbReference>
<organism evidence="2 3">
    <name type="scientific">Penicilliopsis zonata CBS 506.65</name>
    <dbReference type="NCBI Taxonomy" id="1073090"/>
    <lineage>
        <taxon>Eukaryota</taxon>
        <taxon>Fungi</taxon>
        <taxon>Dikarya</taxon>
        <taxon>Ascomycota</taxon>
        <taxon>Pezizomycotina</taxon>
        <taxon>Eurotiomycetes</taxon>
        <taxon>Eurotiomycetidae</taxon>
        <taxon>Eurotiales</taxon>
        <taxon>Aspergillaceae</taxon>
        <taxon>Penicilliopsis</taxon>
    </lineage>
</organism>
<name>A0A1L9S8K8_9EURO</name>
<reference evidence="3" key="1">
    <citation type="journal article" date="2017" name="Genome Biol.">
        <title>Comparative genomics reveals high biological diversity and specific adaptations in the industrially and medically important fungal genus Aspergillus.</title>
        <authorList>
            <person name="de Vries R.P."/>
            <person name="Riley R."/>
            <person name="Wiebenga A."/>
            <person name="Aguilar-Osorio G."/>
            <person name="Amillis S."/>
            <person name="Uchima C.A."/>
            <person name="Anderluh G."/>
            <person name="Asadollahi M."/>
            <person name="Askin M."/>
            <person name="Barry K."/>
            <person name="Battaglia E."/>
            <person name="Bayram O."/>
            <person name="Benocci T."/>
            <person name="Braus-Stromeyer S.A."/>
            <person name="Caldana C."/>
            <person name="Canovas D."/>
            <person name="Cerqueira G.C."/>
            <person name="Chen F."/>
            <person name="Chen W."/>
            <person name="Choi C."/>
            <person name="Clum A."/>
            <person name="Dos Santos R.A."/>
            <person name="Damasio A.R."/>
            <person name="Diallinas G."/>
            <person name="Emri T."/>
            <person name="Fekete E."/>
            <person name="Flipphi M."/>
            <person name="Freyberg S."/>
            <person name="Gallo A."/>
            <person name="Gournas C."/>
            <person name="Habgood R."/>
            <person name="Hainaut M."/>
            <person name="Harispe M.L."/>
            <person name="Henrissat B."/>
            <person name="Hilden K.S."/>
            <person name="Hope R."/>
            <person name="Hossain A."/>
            <person name="Karabika E."/>
            <person name="Karaffa L."/>
            <person name="Karanyi Z."/>
            <person name="Krasevec N."/>
            <person name="Kuo A."/>
            <person name="Kusch H."/>
            <person name="LaButti K."/>
            <person name="Lagendijk E.L."/>
            <person name="Lapidus A."/>
            <person name="Levasseur A."/>
            <person name="Lindquist E."/>
            <person name="Lipzen A."/>
            <person name="Logrieco A.F."/>
            <person name="MacCabe A."/>
            <person name="Maekelae M.R."/>
            <person name="Malavazi I."/>
            <person name="Melin P."/>
            <person name="Meyer V."/>
            <person name="Mielnichuk N."/>
            <person name="Miskei M."/>
            <person name="Molnar A.P."/>
            <person name="Mule G."/>
            <person name="Ngan C.Y."/>
            <person name="Orejas M."/>
            <person name="Orosz E."/>
            <person name="Ouedraogo J.P."/>
            <person name="Overkamp K.M."/>
            <person name="Park H.-S."/>
            <person name="Perrone G."/>
            <person name="Piumi F."/>
            <person name="Punt P.J."/>
            <person name="Ram A.F."/>
            <person name="Ramon A."/>
            <person name="Rauscher S."/>
            <person name="Record E."/>
            <person name="Riano-Pachon D.M."/>
            <person name="Robert V."/>
            <person name="Roehrig J."/>
            <person name="Ruller R."/>
            <person name="Salamov A."/>
            <person name="Salih N.S."/>
            <person name="Samson R.A."/>
            <person name="Sandor E."/>
            <person name="Sanguinetti M."/>
            <person name="Schuetze T."/>
            <person name="Sepcic K."/>
            <person name="Shelest E."/>
            <person name="Sherlock G."/>
            <person name="Sophianopoulou V."/>
            <person name="Squina F.M."/>
            <person name="Sun H."/>
            <person name="Susca A."/>
            <person name="Todd R.B."/>
            <person name="Tsang A."/>
            <person name="Unkles S.E."/>
            <person name="van de Wiele N."/>
            <person name="van Rossen-Uffink D."/>
            <person name="Oliveira J.V."/>
            <person name="Vesth T.C."/>
            <person name="Visser J."/>
            <person name="Yu J.-H."/>
            <person name="Zhou M."/>
            <person name="Andersen M.R."/>
            <person name="Archer D.B."/>
            <person name="Baker S.E."/>
            <person name="Benoit I."/>
            <person name="Brakhage A.A."/>
            <person name="Braus G.H."/>
            <person name="Fischer R."/>
            <person name="Frisvad J.C."/>
            <person name="Goldman G.H."/>
            <person name="Houbraken J."/>
            <person name="Oakley B."/>
            <person name="Pocsi I."/>
            <person name="Scazzocchio C."/>
            <person name="Seiboth B."/>
            <person name="vanKuyk P.A."/>
            <person name="Wortman J."/>
            <person name="Dyer P.S."/>
            <person name="Grigoriev I.V."/>
        </authorList>
    </citation>
    <scope>NUCLEOTIDE SEQUENCE [LARGE SCALE GENOMIC DNA]</scope>
    <source>
        <strain evidence="3">CBS 506.65</strain>
    </source>
</reference>
<accession>A0A1L9S8K8</accession>
<protein>
    <submittedName>
        <fullName evidence="2">Uncharacterized protein</fullName>
    </submittedName>
</protein>
<gene>
    <name evidence="2" type="ORF">ASPZODRAFT_74213</name>
</gene>
<dbReference type="Proteomes" id="UP000184188">
    <property type="component" value="Unassembled WGS sequence"/>
</dbReference>
<keyword evidence="1" id="KW-0472">Membrane</keyword>
<evidence type="ECO:0000313" key="3">
    <source>
        <dbReference type="Proteomes" id="UP000184188"/>
    </source>
</evidence>
<dbReference type="GeneID" id="34616417"/>
<keyword evidence="1" id="KW-0812">Transmembrane</keyword>
<dbReference type="AlphaFoldDB" id="A0A1L9S8K8"/>
<dbReference type="EMBL" id="KV878352">
    <property type="protein sequence ID" value="OJJ43489.1"/>
    <property type="molecule type" value="Genomic_DNA"/>
</dbReference>
<dbReference type="VEuPathDB" id="FungiDB:ASPZODRAFT_74213"/>
<evidence type="ECO:0000256" key="1">
    <source>
        <dbReference type="SAM" id="Phobius"/>
    </source>
</evidence>
<proteinExistence type="predicted"/>
<keyword evidence="1" id="KW-1133">Transmembrane helix</keyword>
<feature type="transmembrane region" description="Helical" evidence="1">
    <location>
        <begin position="20"/>
        <end position="41"/>
    </location>
</feature>
<evidence type="ECO:0000313" key="2">
    <source>
        <dbReference type="EMBL" id="OJJ43489.1"/>
    </source>
</evidence>